<feature type="transmembrane region" description="Helical" evidence="1">
    <location>
        <begin position="34"/>
        <end position="50"/>
    </location>
</feature>
<feature type="transmembrane region" description="Helical" evidence="1">
    <location>
        <begin position="62"/>
        <end position="80"/>
    </location>
</feature>
<dbReference type="Proteomes" id="UP001571980">
    <property type="component" value="Unassembled WGS sequence"/>
</dbReference>
<accession>A0ABV4T579</accession>
<proteinExistence type="predicted"/>
<evidence type="ECO:0000259" key="2">
    <source>
        <dbReference type="Pfam" id="PF05763"/>
    </source>
</evidence>
<keyword evidence="4" id="KW-1185">Reference proteome</keyword>
<feature type="transmembrane region" description="Helical" evidence="1">
    <location>
        <begin position="6"/>
        <end position="27"/>
    </location>
</feature>
<name>A0ABV4T579_9EURY</name>
<gene>
    <name evidence="3" type="ORF">P8X34_09830</name>
</gene>
<dbReference type="PANTHER" id="PTHR33531:SF7">
    <property type="entry name" value="HYPOTHETICAL MEMBRANE PROTEIN, CONSERVED"/>
    <property type="match status" value="1"/>
</dbReference>
<dbReference type="PANTHER" id="PTHR33531">
    <property type="entry name" value="RUBRERYTHRIN SUBFAMILY"/>
    <property type="match status" value="1"/>
</dbReference>
<feature type="transmembrane region" description="Helical" evidence="1">
    <location>
        <begin position="166"/>
        <end position="185"/>
    </location>
</feature>
<evidence type="ECO:0000313" key="4">
    <source>
        <dbReference type="Proteomes" id="UP001571980"/>
    </source>
</evidence>
<feature type="domain" description="DUF835" evidence="2">
    <location>
        <begin position="218"/>
        <end position="337"/>
    </location>
</feature>
<dbReference type="InterPro" id="IPR008553">
    <property type="entry name" value="DUF835"/>
</dbReference>
<feature type="transmembrane region" description="Helical" evidence="1">
    <location>
        <begin position="116"/>
        <end position="136"/>
    </location>
</feature>
<dbReference type="EMBL" id="JARRIG010000006">
    <property type="protein sequence ID" value="MFA4805022.1"/>
    <property type="molecule type" value="Genomic_DNA"/>
</dbReference>
<protein>
    <submittedName>
        <fullName evidence="3">DUF835 domain-containing protein</fullName>
    </submittedName>
</protein>
<evidence type="ECO:0000256" key="1">
    <source>
        <dbReference type="SAM" id="Phobius"/>
    </source>
</evidence>
<comment type="caution">
    <text evidence="3">The sequence shown here is derived from an EMBL/GenBank/DDBJ whole genome shotgun (WGS) entry which is preliminary data.</text>
</comment>
<evidence type="ECO:0000313" key="3">
    <source>
        <dbReference type="EMBL" id="MFA4805022.1"/>
    </source>
</evidence>
<reference evidence="3 4" key="1">
    <citation type="submission" date="2023-03" db="EMBL/GenBank/DDBJ databases">
        <title>Speciation in Pyrococcus: adaptation to high temperature as a mechanism.</title>
        <authorList>
            <person name="Gu J."/>
        </authorList>
    </citation>
    <scope>NUCLEOTIDE SEQUENCE [LARGE SCALE GENOMIC DNA]</scope>
    <source>
        <strain evidence="3 4">LMOA34</strain>
    </source>
</reference>
<keyword evidence="1" id="KW-1133">Transmembrane helix</keyword>
<keyword evidence="1" id="KW-0472">Membrane</keyword>
<feature type="transmembrane region" description="Helical" evidence="1">
    <location>
        <begin position="143"/>
        <end position="160"/>
    </location>
</feature>
<keyword evidence="1" id="KW-0812">Transmembrane</keyword>
<dbReference type="Pfam" id="PF05763">
    <property type="entry name" value="DUF835"/>
    <property type="match status" value="1"/>
</dbReference>
<sequence>MSLESISRLIISLISMLTAIYFFRISYKERRKDAFCGGFGWIALSLHYFLRYANISTQIAEIFLYFYALGISLYTVLLLEDLSPTALRHVRWYLLVPLSHVLYRLITVTLGFKKAFIGGIAGDAGFMLLISAYILWKGLEKEGVITSIGMIVLGIDLTLYKFIGDTFIDVLFILAGAILLSFASIHKYSRLVKDISKEKIPEIKPGMKIVPDAYFEVLLETLEDKPVLLFTRDTTKKSKSWIISYITNAQIENGIRPTELEKMTHLAVRFMREVKEAGGRGVVAIDCLEYLRLYNDLKSLLKFLHTLRDYALKEKGTVIVAYTPEAWEENERAMLFRVQ</sequence>
<organism evidence="3 4">
    <name type="scientific">Pyrococcus kukulkanii</name>
    <dbReference type="NCBI Taxonomy" id="1609559"/>
    <lineage>
        <taxon>Archaea</taxon>
        <taxon>Methanobacteriati</taxon>
        <taxon>Methanobacteriota</taxon>
        <taxon>Thermococci</taxon>
        <taxon>Thermococcales</taxon>
        <taxon>Thermococcaceae</taxon>
        <taxon>Pyrococcus</taxon>
    </lineage>
</organism>
<feature type="transmembrane region" description="Helical" evidence="1">
    <location>
        <begin position="92"/>
        <end position="110"/>
    </location>
</feature>
<dbReference type="RefSeq" id="WP_372824301.1">
    <property type="nucleotide sequence ID" value="NZ_JARRIF010000002.1"/>
</dbReference>